<evidence type="ECO:0000313" key="2">
    <source>
        <dbReference type="EMBL" id="WPB83109.1"/>
    </source>
</evidence>
<dbReference type="RefSeq" id="WP_318647091.1">
    <property type="nucleotide sequence ID" value="NZ_CP137852.1"/>
</dbReference>
<gene>
    <name evidence="2" type="ORF">R9Z33_13440</name>
</gene>
<accession>A0ABZ0PBW9</accession>
<organism evidence="2 3">
    <name type="scientific">Sediminicoccus rosea</name>
    <dbReference type="NCBI Taxonomy" id="1225128"/>
    <lineage>
        <taxon>Bacteria</taxon>
        <taxon>Pseudomonadati</taxon>
        <taxon>Pseudomonadota</taxon>
        <taxon>Alphaproteobacteria</taxon>
        <taxon>Acetobacterales</taxon>
        <taxon>Roseomonadaceae</taxon>
        <taxon>Sediminicoccus</taxon>
    </lineage>
</organism>
<dbReference type="Proteomes" id="UP001305521">
    <property type="component" value="Chromosome"/>
</dbReference>
<evidence type="ECO:0000313" key="3">
    <source>
        <dbReference type="Proteomes" id="UP001305521"/>
    </source>
</evidence>
<sequence length="94" mass="10046">MDAAAVKGVDVVCGDQGAVRLHDYDAPLIERLHGSALQIAKLIDELHEPPPPEDAFVLRILSKLKGEVDERLLDPALGHSPPDVSCPSHAQPPS</sequence>
<protein>
    <submittedName>
        <fullName evidence="2">Uncharacterized protein</fullName>
    </submittedName>
</protein>
<dbReference type="EMBL" id="CP137852">
    <property type="protein sequence ID" value="WPB83109.1"/>
    <property type="molecule type" value="Genomic_DNA"/>
</dbReference>
<proteinExistence type="predicted"/>
<reference evidence="2 3" key="1">
    <citation type="submission" date="2023-11" db="EMBL/GenBank/DDBJ databases">
        <title>Arctic aerobic anoxygenic photoheterotroph Sediminicoccus rosea KRV36 adapts its photosynthesis to long days of polar summer.</title>
        <authorList>
            <person name="Tomasch J."/>
            <person name="Kopejtka K."/>
            <person name="Bily T."/>
            <person name="Gardiner A.T."/>
            <person name="Gardian Z."/>
            <person name="Shivaramu S."/>
            <person name="Koblizek M."/>
            <person name="Engelhardt F."/>
            <person name="Kaftan D."/>
        </authorList>
    </citation>
    <scope>NUCLEOTIDE SEQUENCE [LARGE SCALE GENOMIC DNA]</scope>
    <source>
        <strain evidence="2 3">R-30</strain>
    </source>
</reference>
<name>A0ABZ0PBW9_9PROT</name>
<keyword evidence="3" id="KW-1185">Reference proteome</keyword>
<evidence type="ECO:0000256" key="1">
    <source>
        <dbReference type="SAM" id="MobiDB-lite"/>
    </source>
</evidence>
<feature type="region of interest" description="Disordered" evidence="1">
    <location>
        <begin position="73"/>
        <end position="94"/>
    </location>
</feature>